<reference evidence="2 3" key="1">
    <citation type="journal article" date="2021" name="Microbiol. Spectr.">
        <title>A Single Bacterium Capable of Oxidation and Reduction of Iron at Circumneutral pH.</title>
        <authorList>
            <person name="Kato S."/>
            <person name="Ohkuma M."/>
        </authorList>
    </citation>
    <scope>NUCLEOTIDE SEQUENCE [LARGE SCALE GENOMIC DNA]</scope>
    <source>
        <strain evidence="2 3">MIZ03</strain>
    </source>
</reference>
<proteinExistence type="predicted"/>
<dbReference type="InterPro" id="IPR013362">
    <property type="entry name" value="Pilus_4_PilV"/>
</dbReference>
<keyword evidence="3" id="KW-1185">Reference proteome</keyword>
<dbReference type="Proteomes" id="UP000824366">
    <property type="component" value="Chromosome"/>
</dbReference>
<dbReference type="NCBIfam" id="TIGR02523">
    <property type="entry name" value="type_IV_pilV"/>
    <property type="match status" value="1"/>
</dbReference>
<protein>
    <recommendedName>
        <fullName evidence="4">Type IV pilus modification protein PilV</fullName>
    </recommendedName>
</protein>
<feature type="transmembrane region" description="Helical" evidence="1">
    <location>
        <begin position="21"/>
        <end position="48"/>
    </location>
</feature>
<evidence type="ECO:0000313" key="2">
    <source>
        <dbReference type="EMBL" id="BCO26920.1"/>
    </source>
</evidence>
<keyword evidence="1" id="KW-0812">Transmembrane</keyword>
<accession>A0ABN6D4J1</accession>
<keyword evidence="1" id="KW-1133">Transmembrane helix</keyword>
<keyword evidence="1" id="KW-0472">Membrane</keyword>
<evidence type="ECO:0008006" key="4">
    <source>
        <dbReference type="Google" id="ProtNLM"/>
    </source>
</evidence>
<name>A0ABN6D4J1_9BURK</name>
<evidence type="ECO:0000256" key="1">
    <source>
        <dbReference type="SAM" id="Phobius"/>
    </source>
</evidence>
<evidence type="ECO:0000313" key="3">
    <source>
        <dbReference type="Proteomes" id="UP000824366"/>
    </source>
</evidence>
<sequence>MKNKQFYAPTRYMLNRLDRQAGTSLIEVLVTILIMSFGLLSLGSMLAYSVQLPKIAGYRATASVLAAGHIERMRANIAGFTNGDYVEALTYNGNRKGLTAPSSSCAYPDCTATTLATLDKNYTNWKLDAELPAGGMRVERDAAAGATDGNLWIIWTEPSTFASINPTNSDNCPDALSSYADLKPRCLYVRFKL</sequence>
<gene>
    <name evidence="2" type="ORF">MIZ03_1806</name>
</gene>
<organism evidence="2 3">
    <name type="scientific">Rhodoferax lithotrophicus</name>
    <dbReference type="NCBI Taxonomy" id="2798804"/>
    <lineage>
        <taxon>Bacteria</taxon>
        <taxon>Pseudomonadati</taxon>
        <taxon>Pseudomonadota</taxon>
        <taxon>Betaproteobacteria</taxon>
        <taxon>Burkholderiales</taxon>
        <taxon>Comamonadaceae</taxon>
        <taxon>Rhodoferax</taxon>
    </lineage>
</organism>
<dbReference type="EMBL" id="AP024238">
    <property type="protein sequence ID" value="BCO26920.1"/>
    <property type="molecule type" value="Genomic_DNA"/>
</dbReference>